<dbReference type="RefSeq" id="WP_369343517.1">
    <property type="nucleotide sequence ID" value="NZ_CP129674.1"/>
</dbReference>
<gene>
    <name evidence="2" type="primary">cas5e</name>
    <name evidence="2" type="ORF">QN215_06465</name>
</gene>
<reference evidence="2" key="1">
    <citation type="submission" date="2023-07" db="EMBL/GenBank/DDBJ databases">
        <title>Bifidobacterium aquikefiriaerophilum sp. nov. and Bifidobacterium eccum sp. nov., isolated from water kefir.</title>
        <authorList>
            <person name="Breselge S."/>
            <person name="Bellassi P."/>
            <person name="Barcenilla C."/>
            <person name="Alvarez-Ordonez A."/>
            <person name="Morelli L."/>
            <person name="Cotter P.D."/>
        </authorList>
    </citation>
    <scope>NUCLEOTIDE SEQUENCE</scope>
    <source>
        <strain evidence="2">WK041_4_12</strain>
    </source>
</reference>
<dbReference type="KEGG" id="baqk:QN215_06465"/>
<dbReference type="InterPro" id="IPR010147">
    <property type="entry name" value="CRISPR-assoc_prot_CasD"/>
</dbReference>
<dbReference type="GO" id="GO:0003723">
    <property type="term" value="F:RNA binding"/>
    <property type="evidence" value="ECO:0007669"/>
    <property type="project" value="InterPro"/>
</dbReference>
<proteinExistence type="predicted"/>
<evidence type="ECO:0000256" key="1">
    <source>
        <dbReference type="ARBA" id="ARBA00023118"/>
    </source>
</evidence>
<evidence type="ECO:0000313" key="2">
    <source>
        <dbReference type="EMBL" id="XDS43922.1"/>
    </source>
</evidence>
<organism evidence="2">
    <name type="scientific">Bifidobacterium aquikefiricola</name>
    <dbReference type="NCBI Taxonomy" id="3059038"/>
    <lineage>
        <taxon>Bacteria</taxon>
        <taxon>Bacillati</taxon>
        <taxon>Actinomycetota</taxon>
        <taxon>Actinomycetes</taxon>
        <taxon>Bifidobacteriales</taxon>
        <taxon>Bifidobacteriaceae</taxon>
        <taxon>Bifidobacterium</taxon>
    </lineage>
</organism>
<dbReference type="CDD" id="cd09756">
    <property type="entry name" value="Cas5_I-E"/>
    <property type="match status" value="1"/>
</dbReference>
<dbReference type="AlphaFoldDB" id="A0AB39U4U6"/>
<dbReference type="EMBL" id="CP129674">
    <property type="protein sequence ID" value="XDS43922.1"/>
    <property type="molecule type" value="Genomic_DNA"/>
</dbReference>
<dbReference type="GO" id="GO:0043571">
    <property type="term" value="P:maintenance of CRISPR repeat elements"/>
    <property type="evidence" value="ECO:0007669"/>
    <property type="project" value="InterPro"/>
</dbReference>
<protein>
    <submittedName>
        <fullName evidence="2">Type I-E CRISPR-associated protein Cas5/CasD</fullName>
    </submittedName>
</protein>
<dbReference type="Gene3D" id="3.30.70.2660">
    <property type="match status" value="1"/>
</dbReference>
<dbReference type="NCBIfam" id="TIGR01868">
    <property type="entry name" value="casD_Cas5e"/>
    <property type="match status" value="1"/>
</dbReference>
<dbReference type="NCBIfam" id="TIGR02593">
    <property type="entry name" value="CRISPR_cas5"/>
    <property type="match status" value="1"/>
</dbReference>
<accession>A0AB39U4U6</accession>
<dbReference type="InterPro" id="IPR013422">
    <property type="entry name" value="CRISPR-assoc_prot_Cas5_N"/>
</dbReference>
<dbReference type="InterPro" id="IPR021124">
    <property type="entry name" value="CRISPR-assoc_prot_Cas5"/>
</dbReference>
<dbReference type="GO" id="GO:0051607">
    <property type="term" value="P:defense response to virus"/>
    <property type="evidence" value="ECO:0007669"/>
    <property type="project" value="UniProtKB-KW"/>
</dbReference>
<dbReference type="Pfam" id="PF09704">
    <property type="entry name" value="Cas_Cas5d"/>
    <property type="match status" value="1"/>
</dbReference>
<sequence length="238" mass="26936">MKTLLLKLAGPLQSWGTHSHFEVRNTDPYPSKSAIIGLIAAAYGYRREGSDEDIERLNRLDFAVRIDQPGNLLQDFHTAHPVSSKGDIRQAYVTRRYYLQDAIFVVALGGDDEFIDAVLRAVSHPYFQGFLGRRSLPLLDDFILDISGKGVIEAIQSAPWQAADWYKKKHRTSQYDAEIYADANLAENQQTFMARDRAVSFSQQHRLHGFRPVVRIREVMSHAVSETDHDVFSSLGGE</sequence>
<name>A0AB39U4U6_9BIFI</name>
<keyword evidence="1" id="KW-0051">Antiviral defense</keyword>